<dbReference type="AlphaFoldDB" id="X1BAM4"/>
<protein>
    <submittedName>
        <fullName evidence="1">Uncharacterized protein</fullName>
    </submittedName>
</protein>
<reference evidence="1" key="1">
    <citation type="journal article" date="2014" name="Front. Microbiol.">
        <title>High frequency of phylogenetically diverse reductive dehalogenase-homologous genes in deep subseafloor sedimentary metagenomes.</title>
        <authorList>
            <person name="Kawai M."/>
            <person name="Futagami T."/>
            <person name="Toyoda A."/>
            <person name="Takaki Y."/>
            <person name="Nishi S."/>
            <person name="Hori S."/>
            <person name="Arai W."/>
            <person name="Tsubouchi T."/>
            <person name="Morono Y."/>
            <person name="Uchiyama I."/>
            <person name="Ito T."/>
            <person name="Fujiyama A."/>
            <person name="Inagaki F."/>
            <person name="Takami H."/>
        </authorList>
    </citation>
    <scope>NUCLEOTIDE SEQUENCE</scope>
    <source>
        <strain evidence="1">Expedition CK06-06</strain>
    </source>
</reference>
<organism evidence="1">
    <name type="scientific">marine sediment metagenome</name>
    <dbReference type="NCBI Taxonomy" id="412755"/>
    <lineage>
        <taxon>unclassified sequences</taxon>
        <taxon>metagenomes</taxon>
        <taxon>ecological metagenomes</taxon>
    </lineage>
</organism>
<proteinExistence type="predicted"/>
<evidence type="ECO:0000313" key="1">
    <source>
        <dbReference type="EMBL" id="GAG69011.1"/>
    </source>
</evidence>
<comment type="caution">
    <text evidence="1">The sequence shown here is derived from an EMBL/GenBank/DDBJ whole genome shotgun (WGS) entry which is preliminary data.</text>
</comment>
<sequence>MAMDLMPPQCGTMKLSRRHPPSRIGSKIGKLRQGGVIFFKYDFFSPLFKIHLNFPNKKNNCDIIKKNLYNLVNIFSNSKTMKYFMEGEYDFFEF</sequence>
<accession>X1BAM4</accession>
<gene>
    <name evidence="1" type="ORF">S01H4_08350</name>
</gene>
<name>X1BAM4_9ZZZZ</name>
<dbReference type="EMBL" id="BART01002854">
    <property type="protein sequence ID" value="GAG69011.1"/>
    <property type="molecule type" value="Genomic_DNA"/>
</dbReference>